<protein>
    <submittedName>
        <fullName evidence="1">OsmC family protein</fullName>
    </submittedName>
</protein>
<evidence type="ECO:0000313" key="1">
    <source>
        <dbReference type="EMBL" id="MDM7830596.1"/>
    </source>
</evidence>
<dbReference type="Gene3D" id="3.30.300.20">
    <property type="match status" value="1"/>
</dbReference>
<reference evidence="1 2" key="1">
    <citation type="submission" date="2023-06" db="EMBL/GenBank/DDBJ databases">
        <title>Cellulomonas sp. MW9 Whole genome sequence.</title>
        <authorList>
            <person name="Park S."/>
        </authorList>
    </citation>
    <scope>NUCLEOTIDE SEQUENCE [LARGE SCALE GENOMIC DNA]</scope>
    <source>
        <strain evidence="1 2">MW9</strain>
    </source>
</reference>
<dbReference type="InterPro" id="IPR015946">
    <property type="entry name" value="KH_dom-like_a/b"/>
</dbReference>
<keyword evidence="2" id="KW-1185">Reference proteome</keyword>
<sequence length="152" mass="16396">MTTQEQAAAPVPANAAGTRLWVERTGGRRYVGRNSRGASVEIGDISYDQAFTPGELMKIALAGCSGLSADTAVARRLGDDVAVTIEVEGPADDEQDLYPRLTERFSVDLSGLEPEQRERLLTVMHRAIDQHCTVGRTLKAGAEVELTVIGER</sequence>
<evidence type="ECO:0000313" key="2">
    <source>
        <dbReference type="Proteomes" id="UP001321453"/>
    </source>
</evidence>
<dbReference type="Proteomes" id="UP001321453">
    <property type="component" value="Unassembled WGS sequence"/>
</dbReference>
<organism evidence="1 2">
    <name type="scientific">Cellulomonas edaphi</name>
    <dbReference type="NCBI Taxonomy" id="3053468"/>
    <lineage>
        <taxon>Bacteria</taxon>
        <taxon>Bacillati</taxon>
        <taxon>Actinomycetota</taxon>
        <taxon>Actinomycetes</taxon>
        <taxon>Micrococcales</taxon>
        <taxon>Cellulomonadaceae</taxon>
        <taxon>Cellulomonas</taxon>
    </lineage>
</organism>
<dbReference type="InterPro" id="IPR003718">
    <property type="entry name" value="OsmC/Ohr_fam"/>
</dbReference>
<dbReference type="Pfam" id="PF02566">
    <property type="entry name" value="OsmC"/>
    <property type="match status" value="1"/>
</dbReference>
<gene>
    <name evidence="1" type="ORF">QRT05_04565</name>
</gene>
<accession>A0ABT7S4N9</accession>
<comment type="caution">
    <text evidence="1">The sequence shown here is derived from an EMBL/GenBank/DDBJ whole genome shotgun (WGS) entry which is preliminary data.</text>
</comment>
<dbReference type="InterPro" id="IPR036102">
    <property type="entry name" value="OsmC/Ohrsf"/>
</dbReference>
<dbReference type="SUPFAM" id="SSF82784">
    <property type="entry name" value="OsmC-like"/>
    <property type="match status" value="1"/>
</dbReference>
<proteinExistence type="predicted"/>
<dbReference type="RefSeq" id="WP_289445696.1">
    <property type="nucleotide sequence ID" value="NZ_JAUCGR010000001.1"/>
</dbReference>
<name>A0ABT7S4N9_9CELL</name>
<dbReference type="EMBL" id="JAUCGR010000001">
    <property type="protein sequence ID" value="MDM7830596.1"/>
    <property type="molecule type" value="Genomic_DNA"/>
</dbReference>